<evidence type="ECO:0000259" key="1">
    <source>
        <dbReference type="SMART" id="SM00128"/>
    </source>
</evidence>
<dbReference type="InterPro" id="IPR036691">
    <property type="entry name" value="Endo/exonu/phosph_ase_sf"/>
</dbReference>
<dbReference type="SMART" id="SM00128">
    <property type="entry name" value="IPPc"/>
    <property type="match status" value="1"/>
</dbReference>
<evidence type="ECO:0000313" key="2">
    <source>
        <dbReference type="EMBL" id="QGN17283.1"/>
    </source>
</evidence>
<gene>
    <name evidence="2" type="primary">INP54</name>
    <name evidence="2" type="ORF">FIM1_4014</name>
</gene>
<dbReference type="Gene3D" id="3.60.10.10">
    <property type="entry name" value="Endonuclease/exonuclease/phosphatase"/>
    <property type="match status" value="1"/>
</dbReference>
<sequence length="385" mass="43756">MSDPIRVFASSFNCAKAFPVQDIEAQKSLIEQLIPHISHHDVYILGFQELVSIWEGSFPNVCLQYLRGVSKVVLERINTDESVFKCVDVNCLGGMGIMVFCRNEYELSNVTKGNVRCGAFYSSLKGATATKFTIKRSGVVDTITCLSSHLAANEGLINLEKRIQDYHAIMQSLREQFGDIDSTNFIFIGDLNFRLNKRFGDINYMDPDIISQLLEECDELKDVIKTGRAFENFKEAEILFPPTFKYNVADSKAVPPIDPLTYNFKRQPSWCDRILYSNNEKATTSLYKAIPRTPEFHFTDHQPVILSIELPHIEAVSDFEAEEITDTGEETNELEKLLPTSSVSSLSLSCGRIVDYIMGYSGWLYCKHPRWLLVIITLFSIYWLA</sequence>
<dbReference type="InterPro" id="IPR000300">
    <property type="entry name" value="IPPc"/>
</dbReference>
<dbReference type="Proteomes" id="UP000422736">
    <property type="component" value="Chromosome 6"/>
</dbReference>
<keyword evidence="3" id="KW-1185">Reference proteome</keyword>
<dbReference type="PANTHER" id="PTHR11200:SF275">
    <property type="entry name" value="LD06095P"/>
    <property type="match status" value="1"/>
</dbReference>
<proteinExistence type="predicted"/>
<reference evidence="2 3" key="1">
    <citation type="submission" date="2016-03" db="EMBL/GenBank/DDBJ databases">
        <title>How can Kluyveromyces marxianus grow so fast - potential evolutionary course in Saccharomyces Complex revealed by comparative genomics.</title>
        <authorList>
            <person name="Mo W."/>
            <person name="Lu W."/>
            <person name="Yang X."/>
            <person name="Qi J."/>
            <person name="Lv H."/>
        </authorList>
    </citation>
    <scope>NUCLEOTIDE SEQUENCE [LARGE SCALE GENOMIC DNA]</scope>
    <source>
        <strain evidence="2 3">FIM1</strain>
    </source>
</reference>
<feature type="domain" description="Inositol polyphosphate-related phosphatase" evidence="1">
    <location>
        <begin position="3"/>
        <end position="317"/>
    </location>
</feature>
<name>A0ABX6EYD3_KLUMA</name>
<dbReference type="InterPro" id="IPR046985">
    <property type="entry name" value="IP5"/>
</dbReference>
<dbReference type="Pfam" id="PF22669">
    <property type="entry name" value="Exo_endo_phos2"/>
    <property type="match status" value="1"/>
</dbReference>
<dbReference type="SUPFAM" id="SSF56219">
    <property type="entry name" value="DNase I-like"/>
    <property type="match status" value="1"/>
</dbReference>
<evidence type="ECO:0000313" key="3">
    <source>
        <dbReference type="Proteomes" id="UP000422736"/>
    </source>
</evidence>
<dbReference type="EMBL" id="CP015059">
    <property type="protein sequence ID" value="QGN17283.1"/>
    <property type="molecule type" value="Genomic_DNA"/>
</dbReference>
<dbReference type="PANTHER" id="PTHR11200">
    <property type="entry name" value="INOSITOL 5-PHOSPHATASE"/>
    <property type="match status" value="1"/>
</dbReference>
<accession>A0ABX6EYD3</accession>
<reference evidence="2 3" key="2">
    <citation type="submission" date="2019-11" db="EMBL/GenBank/DDBJ databases">
        <authorList>
            <person name="Lu H."/>
        </authorList>
    </citation>
    <scope>NUCLEOTIDE SEQUENCE [LARGE SCALE GENOMIC DNA]</scope>
    <source>
        <strain evidence="2 3">FIM1</strain>
    </source>
</reference>
<protein>
    <recommendedName>
        <fullName evidence="1">Inositol polyphosphate-related phosphatase domain-containing protein</fullName>
    </recommendedName>
</protein>
<organism evidence="2 3">
    <name type="scientific">Kluyveromyces marxianus</name>
    <name type="common">Yeast</name>
    <name type="synonym">Candida kefyr</name>
    <dbReference type="NCBI Taxonomy" id="4911"/>
    <lineage>
        <taxon>Eukaryota</taxon>
        <taxon>Fungi</taxon>
        <taxon>Dikarya</taxon>
        <taxon>Ascomycota</taxon>
        <taxon>Saccharomycotina</taxon>
        <taxon>Saccharomycetes</taxon>
        <taxon>Saccharomycetales</taxon>
        <taxon>Saccharomycetaceae</taxon>
        <taxon>Kluyveromyces</taxon>
    </lineage>
</organism>